<keyword evidence="4" id="KW-0443">Lipid metabolism</keyword>
<keyword evidence="5" id="KW-1133">Transmembrane helix</keyword>
<dbReference type="RefSeq" id="WP_167227330.1">
    <property type="nucleotide sequence ID" value="NZ_VUYU01000013.1"/>
</dbReference>
<name>A0ABX0LMG6_9BURK</name>
<keyword evidence="8" id="KW-1185">Reference proteome</keyword>
<evidence type="ECO:0000256" key="2">
    <source>
        <dbReference type="ARBA" id="ARBA00022598"/>
    </source>
</evidence>
<dbReference type="InterPro" id="IPR025110">
    <property type="entry name" value="AMP-bd_C"/>
</dbReference>
<dbReference type="InterPro" id="IPR009081">
    <property type="entry name" value="PP-bd_ACP"/>
</dbReference>
<dbReference type="EMBL" id="VUYU01000013">
    <property type="protein sequence ID" value="NHZ35813.1"/>
    <property type="molecule type" value="Genomic_DNA"/>
</dbReference>
<dbReference type="Pfam" id="PF00501">
    <property type="entry name" value="AMP-binding"/>
    <property type="match status" value="1"/>
</dbReference>
<evidence type="ECO:0000256" key="5">
    <source>
        <dbReference type="SAM" id="Phobius"/>
    </source>
</evidence>
<feature type="domain" description="Carrier" evidence="6">
    <location>
        <begin position="582"/>
        <end position="660"/>
    </location>
</feature>
<dbReference type="PROSITE" id="PS50075">
    <property type="entry name" value="CARRIER"/>
    <property type="match status" value="1"/>
</dbReference>
<dbReference type="InterPro" id="IPR000873">
    <property type="entry name" value="AMP-dep_synth/lig_dom"/>
</dbReference>
<dbReference type="InterPro" id="IPR020845">
    <property type="entry name" value="AMP-binding_CS"/>
</dbReference>
<gene>
    <name evidence="7" type="ORF">F0185_19800</name>
</gene>
<keyword evidence="2" id="KW-0436">Ligase</keyword>
<evidence type="ECO:0000256" key="4">
    <source>
        <dbReference type="ARBA" id="ARBA00023098"/>
    </source>
</evidence>
<keyword evidence="5" id="KW-0472">Membrane</keyword>
<dbReference type="Proteomes" id="UP000785613">
    <property type="component" value="Unassembled WGS sequence"/>
</dbReference>
<reference evidence="7 8" key="1">
    <citation type="submission" date="2019-09" db="EMBL/GenBank/DDBJ databases">
        <title>Taxonomy of Antarctic Massilia spp.: description of Massilia rubra sp. nov., Massilia aquatica sp. nov., Massilia mucilaginosa sp. nov., Massilia frigida sp. nov. isolated from streams, lakes and regoliths.</title>
        <authorList>
            <person name="Holochova P."/>
            <person name="Sedlacek I."/>
            <person name="Kralova S."/>
            <person name="Maslanova I."/>
            <person name="Busse H.-J."/>
            <person name="Stankova E."/>
            <person name="Vrbovska V."/>
            <person name="Kovarovic V."/>
            <person name="Bartak M."/>
            <person name="Svec P."/>
            <person name="Pantucek R."/>
        </authorList>
    </citation>
    <scope>NUCLEOTIDE SEQUENCE [LARGE SCALE GENOMIC DNA]</scope>
    <source>
        <strain evidence="7 8">CCM 8692</strain>
    </source>
</reference>
<dbReference type="Pfam" id="PF23024">
    <property type="entry name" value="AMP-dom_DIP2-like"/>
    <property type="match status" value="1"/>
</dbReference>
<evidence type="ECO:0000256" key="1">
    <source>
        <dbReference type="ARBA" id="ARBA00006432"/>
    </source>
</evidence>
<dbReference type="CDD" id="cd05931">
    <property type="entry name" value="FAAL"/>
    <property type="match status" value="1"/>
</dbReference>
<evidence type="ECO:0000259" key="6">
    <source>
        <dbReference type="PROSITE" id="PS50075"/>
    </source>
</evidence>
<evidence type="ECO:0000313" key="8">
    <source>
        <dbReference type="Proteomes" id="UP000785613"/>
    </source>
</evidence>
<dbReference type="PROSITE" id="PS00455">
    <property type="entry name" value="AMP_BINDING"/>
    <property type="match status" value="1"/>
</dbReference>
<proteinExistence type="inferred from homology"/>
<dbReference type="SUPFAM" id="SSF56801">
    <property type="entry name" value="Acetyl-CoA synthetase-like"/>
    <property type="match status" value="1"/>
</dbReference>
<dbReference type="InterPro" id="IPR045851">
    <property type="entry name" value="AMP-bd_C_sf"/>
</dbReference>
<comment type="caution">
    <text evidence="7">The sequence shown here is derived from an EMBL/GenBank/DDBJ whole genome shotgun (WGS) entry which is preliminary data.</text>
</comment>
<organism evidence="7 8">
    <name type="scientific">Massilia rubra</name>
    <dbReference type="NCBI Taxonomy" id="2607910"/>
    <lineage>
        <taxon>Bacteria</taxon>
        <taxon>Pseudomonadati</taxon>
        <taxon>Pseudomonadota</taxon>
        <taxon>Betaproteobacteria</taxon>
        <taxon>Burkholderiales</taxon>
        <taxon>Oxalobacteraceae</taxon>
        <taxon>Telluria group</taxon>
        <taxon>Massilia</taxon>
    </lineage>
</organism>
<dbReference type="Pfam" id="PF00550">
    <property type="entry name" value="PP-binding"/>
    <property type="match status" value="1"/>
</dbReference>
<protein>
    <submittedName>
        <fullName evidence="7">AMP-binding protein</fullName>
    </submittedName>
</protein>
<sequence length="668" mass="71680">MNSIADVLQSRATEKPLSTAFTFLGEGEGGTASVTFSALDLAARTVAGHLQARTAPGDRVLLVLPPGLDYIIGFFACLYAGVIAVPALPPSNPRHLPRLRNIAADVAPRLILSDEKIIDRYAHSAALPLGQDVAWFPLAPLLMAGPAWRHPGHDDNGNALAFIQYSSGSTGAPKGVEISHANLLANSSLSQRTYGLQSGDVMVSWLPPHHDFGLVGGILLPVFVGAHCVHFAPAAFLMRPYRWLKAISDYRAKMTGAPNFAYELCARKVTPEQKSGLDLSVLEVAVSGAERVRPETLSAFAQAFAACGFRPEAFTPAYGLAESTLLVCAATARVSNALPKVMRVDRDALGRGVALPCVDQAQSLEFVAVGADEKQAPRFAIVDPDTRQALPCGRVGEIWIRGASVAHGYWRKPEESQAVFGASIDGIGGHFLRSGDLGFMAEDHLFIVGRSKEVLVFDGRNLFPQDIEASVEALDAAFRPDACAAFSVERDDGEHLVIFQELDSRAAPVAAGLEERVREALADEHGVMRLEAMCLLKAGQLPRTSSGKIQRSECRKLYSAGSLAYLWSWHAEQRLLAEPGRAPAGVTEVTVAAIAADVLQLPNVAANVDLFLLGAHSLSASQMLIRLHAAFSPRADGLTLHQLFEARTVEEISLKIDALQDQIESFEV</sequence>
<feature type="transmembrane region" description="Helical" evidence="5">
    <location>
        <begin position="70"/>
        <end position="88"/>
    </location>
</feature>
<dbReference type="Gene3D" id="3.40.50.12780">
    <property type="entry name" value="N-terminal domain of ligase-like"/>
    <property type="match status" value="1"/>
</dbReference>
<dbReference type="Gene3D" id="3.30.300.30">
    <property type="match status" value="1"/>
</dbReference>
<dbReference type="Gene3D" id="3.40.50.1820">
    <property type="entry name" value="alpha/beta hydrolase"/>
    <property type="match status" value="1"/>
</dbReference>
<dbReference type="InterPro" id="IPR040097">
    <property type="entry name" value="FAAL/FAAC"/>
</dbReference>
<comment type="similarity">
    <text evidence="1">Belongs to the ATP-dependent AMP-binding enzyme family.</text>
</comment>
<dbReference type="PANTHER" id="PTHR22754:SF32">
    <property type="entry name" value="DISCO-INTERACTING PROTEIN 2"/>
    <property type="match status" value="1"/>
</dbReference>
<keyword evidence="3" id="KW-0276">Fatty acid metabolism</keyword>
<evidence type="ECO:0000256" key="3">
    <source>
        <dbReference type="ARBA" id="ARBA00022832"/>
    </source>
</evidence>
<accession>A0ABX0LMG6</accession>
<dbReference type="SUPFAM" id="SSF47336">
    <property type="entry name" value="ACP-like"/>
    <property type="match status" value="1"/>
</dbReference>
<dbReference type="InterPro" id="IPR042099">
    <property type="entry name" value="ANL_N_sf"/>
</dbReference>
<keyword evidence="5" id="KW-0812">Transmembrane</keyword>
<dbReference type="InterPro" id="IPR029058">
    <property type="entry name" value="AB_hydrolase_fold"/>
</dbReference>
<evidence type="ECO:0000313" key="7">
    <source>
        <dbReference type="EMBL" id="NHZ35813.1"/>
    </source>
</evidence>
<dbReference type="PANTHER" id="PTHR22754">
    <property type="entry name" value="DISCO-INTERACTING PROTEIN 2 DIP2 -RELATED"/>
    <property type="match status" value="1"/>
</dbReference>
<dbReference type="InterPro" id="IPR036736">
    <property type="entry name" value="ACP-like_sf"/>
</dbReference>
<feature type="transmembrane region" description="Helical" evidence="5">
    <location>
        <begin position="212"/>
        <end position="238"/>
    </location>
</feature>